<organism evidence="4 5">
    <name type="scientific">Leptospira hartskeerlii</name>
    <dbReference type="NCBI Taxonomy" id="2023177"/>
    <lineage>
        <taxon>Bacteria</taxon>
        <taxon>Pseudomonadati</taxon>
        <taxon>Spirochaetota</taxon>
        <taxon>Spirochaetia</taxon>
        <taxon>Leptospirales</taxon>
        <taxon>Leptospiraceae</taxon>
        <taxon>Leptospira</taxon>
    </lineage>
</organism>
<dbReference type="AlphaFoldDB" id="A0A2M9XCF3"/>
<comment type="caution">
    <text evidence="4">The sequence shown here is derived from an EMBL/GenBank/DDBJ whole genome shotgun (WGS) entry which is preliminary data.</text>
</comment>
<reference evidence="4 5" key="1">
    <citation type="submission" date="2017-07" db="EMBL/GenBank/DDBJ databases">
        <title>Leptospira spp. isolated from tropical soils.</title>
        <authorList>
            <person name="Thibeaux R."/>
            <person name="Iraola G."/>
            <person name="Ferres I."/>
            <person name="Bierque E."/>
            <person name="Girault D."/>
            <person name="Soupe-Gilbert M.-E."/>
            <person name="Picardeau M."/>
            <person name="Goarant C."/>
        </authorList>
    </citation>
    <scope>NUCLEOTIDE SEQUENCE [LARGE SCALE GENOMIC DNA]</scope>
    <source>
        <strain evidence="4 5">MCA1-C-A1</strain>
    </source>
</reference>
<dbReference type="Pfam" id="PF01361">
    <property type="entry name" value="Tautomerase"/>
    <property type="match status" value="1"/>
</dbReference>
<evidence type="ECO:0000313" key="4">
    <source>
        <dbReference type="EMBL" id="PJZ25356.1"/>
    </source>
</evidence>
<protein>
    <submittedName>
        <fullName evidence="4">4-oxalocrotonate tautomerase</fullName>
    </submittedName>
</protein>
<dbReference type="OrthoDB" id="9799841at2"/>
<keyword evidence="5" id="KW-1185">Reference proteome</keyword>
<feature type="domain" description="4-oxalocrotonate tautomerase-like" evidence="3">
    <location>
        <begin position="2"/>
        <end position="58"/>
    </location>
</feature>
<dbReference type="Gene3D" id="3.30.429.10">
    <property type="entry name" value="Macrophage Migration Inhibitory Factor"/>
    <property type="match status" value="1"/>
</dbReference>
<dbReference type="SUPFAM" id="SSF55331">
    <property type="entry name" value="Tautomerase/MIF"/>
    <property type="match status" value="1"/>
</dbReference>
<dbReference type="InterPro" id="IPR014347">
    <property type="entry name" value="Tautomerase/MIF_sf"/>
</dbReference>
<dbReference type="PANTHER" id="PTHR35530:SF1">
    <property type="entry name" value="2-HYDROXYMUCONATE TAUTOMERASE"/>
    <property type="match status" value="1"/>
</dbReference>
<evidence type="ECO:0000256" key="2">
    <source>
        <dbReference type="ARBA" id="ARBA00023235"/>
    </source>
</evidence>
<keyword evidence="2" id="KW-0413">Isomerase</keyword>
<evidence type="ECO:0000259" key="3">
    <source>
        <dbReference type="Pfam" id="PF01361"/>
    </source>
</evidence>
<proteinExistence type="inferred from homology"/>
<gene>
    <name evidence="4" type="ORF">CH357_10540</name>
</gene>
<sequence length="59" mass="6661">MPYINLKVAGPLTKEQKQQITKEFTETLTKVAARPPESTYIVIDEVSRENWAVGGKLLE</sequence>
<name>A0A2M9XCF3_9LEPT</name>
<dbReference type="InterPro" id="IPR004370">
    <property type="entry name" value="4-OT-like_dom"/>
</dbReference>
<comment type="similarity">
    <text evidence="1">Belongs to the 4-oxalocrotonate tautomerase family.</text>
</comment>
<dbReference type="GO" id="GO:0016853">
    <property type="term" value="F:isomerase activity"/>
    <property type="evidence" value="ECO:0007669"/>
    <property type="project" value="UniProtKB-KW"/>
</dbReference>
<evidence type="ECO:0000256" key="1">
    <source>
        <dbReference type="ARBA" id="ARBA00006723"/>
    </source>
</evidence>
<evidence type="ECO:0000313" key="5">
    <source>
        <dbReference type="Proteomes" id="UP000232196"/>
    </source>
</evidence>
<dbReference type="EMBL" id="NPDN01000005">
    <property type="protein sequence ID" value="PJZ25356.1"/>
    <property type="molecule type" value="Genomic_DNA"/>
</dbReference>
<dbReference type="RefSeq" id="WP_100706703.1">
    <property type="nucleotide sequence ID" value="NZ_NPDL01000008.1"/>
</dbReference>
<accession>A0A2M9XCF3</accession>
<dbReference type="PANTHER" id="PTHR35530">
    <property type="entry name" value="TAUTOMERASE-RELATED"/>
    <property type="match status" value="1"/>
</dbReference>
<dbReference type="Proteomes" id="UP000232196">
    <property type="component" value="Unassembled WGS sequence"/>
</dbReference>